<feature type="chain" id="PRO_5037322100" description="Secreted protein" evidence="1">
    <location>
        <begin position="28"/>
        <end position="178"/>
    </location>
</feature>
<keyword evidence="1" id="KW-0732">Signal</keyword>
<evidence type="ECO:0000313" key="2">
    <source>
        <dbReference type="EMBL" id="GHD19924.1"/>
    </source>
</evidence>
<organism evidence="2 3">
    <name type="scientific">Streptomyces finlayi</name>
    <dbReference type="NCBI Taxonomy" id="67296"/>
    <lineage>
        <taxon>Bacteria</taxon>
        <taxon>Bacillati</taxon>
        <taxon>Actinomycetota</taxon>
        <taxon>Actinomycetes</taxon>
        <taxon>Kitasatosporales</taxon>
        <taxon>Streptomycetaceae</taxon>
        <taxon>Streptomyces</taxon>
    </lineage>
</organism>
<name>A0A918X9I9_9ACTN</name>
<comment type="caution">
    <text evidence="2">The sequence shown here is derived from an EMBL/GenBank/DDBJ whole genome shotgun (WGS) entry which is preliminary data.</text>
</comment>
<evidence type="ECO:0000256" key="1">
    <source>
        <dbReference type="SAM" id="SignalP"/>
    </source>
</evidence>
<evidence type="ECO:0000313" key="3">
    <source>
        <dbReference type="Proteomes" id="UP000638353"/>
    </source>
</evidence>
<feature type="signal peptide" evidence="1">
    <location>
        <begin position="1"/>
        <end position="27"/>
    </location>
</feature>
<reference evidence="2" key="1">
    <citation type="journal article" date="2014" name="Int. J. Syst. Evol. Microbiol.">
        <title>Complete genome sequence of Corynebacterium casei LMG S-19264T (=DSM 44701T), isolated from a smear-ripened cheese.</title>
        <authorList>
            <consortium name="US DOE Joint Genome Institute (JGI-PGF)"/>
            <person name="Walter F."/>
            <person name="Albersmeier A."/>
            <person name="Kalinowski J."/>
            <person name="Ruckert C."/>
        </authorList>
    </citation>
    <scope>NUCLEOTIDE SEQUENCE</scope>
    <source>
        <strain evidence="2">JCM 4637</strain>
    </source>
</reference>
<dbReference type="Proteomes" id="UP000638353">
    <property type="component" value="Unassembled WGS sequence"/>
</dbReference>
<dbReference type="EMBL" id="BMVC01000037">
    <property type="protein sequence ID" value="GHD19924.1"/>
    <property type="molecule type" value="Genomic_DNA"/>
</dbReference>
<dbReference type="RefSeq" id="WP_229898624.1">
    <property type="nucleotide sequence ID" value="NZ_BMVC01000037.1"/>
</dbReference>
<sequence>MISFARKVLFAGLVSCAIGGIGLTSLAAAQEAPNPAPKVRKVPVSAAEAPMPPAIEDFSYPNAAQVLADRGITLKKGDGHLVLADCAAAHDIRVEAGKDIADGKFCFKASSASGYLTMELPDVFAIFTKDQHSVRAKVTAEGETTTVNVPKNDWEQVGEGDSSTGNKPSVLVELRITS</sequence>
<proteinExistence type="predicted"/>
<protein>
    <recommendedName>
        <fullName evidence="4">Secreted protein</fullName>
    </recommendedName>
</protein>
<dbReference type="AlphaFoldDB" id="A0A918X9I9"/>
<gene>
    <name evidence="2" type="ORF">GCM10010334_83950</name>
</gene>
<reference evidence="2" key="2">
    <citation type="submission" date="2020-09" db="EMBL/GenBank/DDBJ databases">
        <authorList>
            <person name="Sun Q."/>
            <person name="Ohkuma M."/>
        </authorList>
    </citation>
    <scope>NUCLEOTIDE SEQUENCE</scope>
    <source>
        <strain evidence="2">JCM 4637</strain>
    </source>
</reference>
<accession>A0A918X9I9</accession>
<evidence type="ECO:0008006" key="4">
    <source>
        <dbReference type="Google" id="ProtNLM"/>
    </source>
</evidence>